<comment type="caution">
    <text evidence="1">The sequence shown here is derived from an EMBL/GenBank/DDBJ whole genome shotgun (WGS) entry which is preliminary data.</text>
</comment>
<sequence length="86" mass="10092">MEEGRWMVLFQKPCRKSWNGATQAGLTSVIPCIVMEEKFPARENIKENCQREPFNNSSNFMIECQGRQFLNRSLTHINRQILQMTV</sequence>
<accession>A0AAW2IFV3</accession>
<reference evidence="1" key="1">
    <citation type="journal article" date="2024" name="Gigascience">
        <title>Chromosome-level genome of the poultry shaft louse Menopon gallinae provides insight into the host-switching and adaptive evolution of parasitic lice.</title>
        <authorList>
            <person name="Xu Y."/>
            <person name="Ma L."/>
            <person name="Liu S."/>
            <person name="Liang Y."/>
            <person name="Liu Q."/>
            <person name="He Z."/>
            <person name="Tian L."/>
            <person name="Duan Y."/>
            <person name="Cai W."/>
            <person name="Li H."/>
            <person name="Song F."/>
        </authorList>
    </citation>
    <scope>NUCLEOTIDE SEQUENCE</scope>
    <source>
        <strain evidence="1">Cailab_2023a</strain>
    </source>
</reference>
<dbReference type="EMBL" id="JARGDH010000001">
    <property type="protein sequence ID" value="KAL0281159.1"/>
    <property type="molecule type" value="Genomic_DNA"/>
</dbReference>
<organism evidence="1">
    <name type="scientific">Menopon gallinae</name>
    <name type="common">poultry shaft louse</name>
    <dbReference type="NCBI Taxonomy" id="328185"/>
    <lineage>
        <taxon>Eukaryota</taxon>
        <taxon>Metazoa</taxon>
        <taxon>Ecdysozoa</taxon>
        <taxon>Arthropoda</taxon>
        <taxon>Hexapoda</taxon>
        <taxon>Insecta</taxon>
        <taxon>Pterygota</taxon>
        <taxon>Neoptera</taxon>
        <taxon>Paraneoptera</taxon>
        <taxon>Psocodea</taxon>
        <taxon>Troctomorpha</taxon>
        <taxon>Phthiraptera</taxon>
        <taxon>Amblycera</taxon>
        <taxon>Menoponidae</taxon>
        <taxon>Menopon</taxon>
    </lineage>
</organism>
<gene>
    <name evidence="1" type="ORF">PYX00_002231</name>
</gene>
<proteinExistence type="predicted"/>
<dbReference type="AlphaFoldDB" id="A0AAW2IFV3"/>
<protein>
    <submittedName>
        <fullName evidence="1">Uncharacterized protein</fullName>
    </submittedName>
</protein>
<evidence type="ECO:0000313" key="1">
    <source>
        <dbReference type="EMBL" id="KAL0281159.1"/>
    </source>
</evidence>
<name>A0AAW2IFV3_9NEOP</name>